<keyword evidence="3" id="KW-1185">Reference proteome</keyword>
<evidence type="ECO:0000313" key="3">
    <source>
        <dbReference type="Proteomes" id="UP000235036"/>
    </source>
</evidence>
<dbReference type="AlphaFoldDB" id="A0A2N6K0K6"/>
<gene>
    <name evidence="2" type="ORF">CEN44_16990</name>
</gene>
<feature type="region of interest" description="Disordered" evidence="1">
    <location>
        <begin position="37"/>
        <end position="62"/>
    </location>
</feature>
<proteinExistence type="predicted"/>
<comment type="caution">
    <text evidence="2">The sequence shown here is derived from an EMBL/GenBank/DDBJ whole genome shotgun (WGS) entry which is preliminary data.</text>
</comment>
<sequence>MPLLNNSRFNGKEANSSVAKDSFVFIWGDGECGELTGPHSPKGVGIRGGGEVGSVGRINSDQ</sequence>
<protein>
    <submittedName>
        <fullName evidence="2">Uncharacterized protein</fullName>
    </submittedName>
</protein>
<accession>A0A2N6K0K6</accession>
<dbReference type="EMBL" id="NRQW01000390">
    <property type="protein sequence ID" value="PLZ87653.1"/>
    <property type="molecule type" value="Genomic_DNA"/>
</dbReference>
<organism evidence="2 3">
    <name type="scientific">Fischerella muscicola CCMEE 5323</name>
    <dbReference type="NCBI Taxonomy" id="2019572"/>
    <lineage>
        <taxon>Bacteria</taxon>
        <taxon>Bacillati</taxon>
        <taxon>Cyanobacteriota</taxon>
        <taxon>Cyanophyceae</taxon>
        <taxon>Nostocales</taxon>
        <taxon>Hapalosiphonaceae</taxon>
        <taxon>Fischerella</taxon>
    </lineage>
</organism>
<evidence type="ECO:0000313" key="2">
    <source>
        <dbReference type="EMBL" id="PLZ87653.1"/>
    </source>
</evidence>
<dbReference type="Proteomes" id="UP000235036">
    <property type="component" value="Unassembled WGS sequence"/>
</dbReference>
<reference evidence="2 3" key="1">
    <citation type="submission" date="2017-08" db="EMBL/GenBank/DDBJ databases">
        <title>Genomes of Fischerella (Mastigocladus) sp. strains.</title>
        <authorList>
            <person name="Miller S.R."/>
        </authorList>
    </citation>
    <scope>NUCLEOTIDE SEQUENCE [LARGE SCALE GENOMIC DNA]</scope>
    <source>
        <strain evidence="2 3">CCMEE 5323</strain>
    </source>
</reference>
<evidence type="ECO:0000256" key="1">
    <source>
        <dbReference type="SAM" id="MobiDB-lite"/>
    </source>
</evidence>
<name>A0A2N6K0K6_FISMU</name>